<dbReference type="Gene3D" id="3.40.50.300">
    <property type="entry name" value="P-loop containing nucleotide triphosphate hydrolases"/>
    <property type="match status" value="1"/>
</dbReference>
<dbReference type="SUPFAM" id="SSF52540">
    <property type="entry name" value="P-loop containing nucleoside triphosphate hydrolases"/>
    <property type="match status" value="1"/>
</dbReference>
<dbReference type="OrthoDB" id="265044at2759"/>
<dbReference type="GO" id="GO:0005525">
    <property type="term" value="F:GTP binding"/>
    <property type="evidence" value="ECO:0007669"/>
    <property type="project" value="UniProtKB-KW"/>
</dbReference>
<dbReference type="InterPro" id="IPR020849">
    <property type="entry name" value="Small_GTPase_Ras-type"/>
</dbReference>
<dbReference type="STRING" id="5762.D2W6C6"/>
<name>D2W6C6_NAEGR</name>
<protein>
    <submittedName>
        <fullName evidence="3">Predicted protein</fullName>
    </submittedName>
</protein>
<dbReference type="PRINTS" id="PR00449">
    <property type="entry name" value="RASTRNSFRMNG"/>
</dbReference>
<dbReference type="GO" id="GO:0007165">
    <property type="term" value="P:signal transduction"/>
    <property type="evidence" value="ECO:0007669"/>
    <property type="project" value="InterPro"/>
</dbReference>
<dbReference type="SMART" id="SM00173">
    <property type="entry name" value="RAS"/>
    <property type="match status" value="1"/>
</dbReference>
<reference evidence="3 4" key="1">
    <citation type="journal article" date="2010" name="Cell">
        <title>The genome of Naegleria gruberi illuminates early eukaryotic versatility.</title>
        <authorList>
            <person name="Fritz-Laylin L.K."/>
            <person name="Prochnik S.E."/>
            <person name="Ginger M.L."/>
            <person name="Dacks J.B."/>
            <person name="Carpenter M.L."/>
            <person name="Field M.C."/>
            <person name="Kuo A."/>
            <person name="Paredez A."/>
            <person name="Chapman J."/>
            <person name="Pham J."/>
            <person name="Shu S."/>
            <person name="Neupane R."/>
            <person name="Cipriano M."/>
            <person name="Mancuso J."/>
            <person name="Tu H."/>
            <person name="Salamov A."/>
            <person name="Lindquist E."/>
            <person name="Shapiro H."/>
            <person name="Lucas S."/>
            <person name="Grigoriev I.V."/>
            <person name="Cande W.Z."/>
            <person name="Fulton C."/>
            <person name="Rokhsar D.S."/>
            <person name="Dawson S.C."/>
        </authorList>
    </citation>
    <scope>NUCLEOTIDE SEQUENCE [LARGE SCALE GENOMIC DNA]</scope>
    <source>
        <strain evidence="3 4">NEG-M</strain>
    </source>
</reference>
<dbReference type="InParanoid" id="D2W6C6"/>
<sequence length="143" mass="16747">MHKLHDKEYSIKCSIMGGVGKTSIVFQFFRNMLCYDLSCVDDYAKYILVDENTFRIEIFDTDAAEEYSTLRDQCIRSSKCFILVCDVFDFKSINSLKFMIEQILNIKESNDIPIVFTLNKIDLINNNNLEEMVEKLKMKLILI</sequence>
<dbReference type="Pfam" id="PF00071">
    <property type="entry name" value="Ras"/>
    <property type="match status" value="1"/>
</dbReference>
<dbReference type="InterPro" id="IPR001806">
    <property type="entry name" value="Small_GTPase"/>
</dbReference>
<evidence type="ECO:0000256" key="2">
    <source>
        <dbReference type="ARBA" id="ARBA00023134"/>
    </source>
</evidence>
<dbReference type="PROSITE" id="PS51419">
    <property type="entry name" value="RAB"/>
    <property type="match status" value="1"/>
</dbReference>
<dbReference type="Proteomes" id="UP000006671">
    <property type="component" value="Unassembled WGS sequence"/>
</dbReference>
<dbReference type="InterPro" id="IPR027417">
    <property type="entry name" value="P-loop_NTPase"/>
</dbReference>
<dbReference type="KEGG" id="ngr:NAEGRDRAFT_76969"/>
<dbReference type="VEuPathDB" id="AmoebaDB:NAEGRDRAFT_76969"/>
<dbReference type="RefSeq" id="XP_002668120.1">
    <property type="nucleotide sequence ID" value="XM_002668074.1"/>
</dbReference>
<keyword evidence="4" id="KW-1185">Reference proteome</keyword>
<evidence type="ECO:0000313" key="4">
    <source>
        <dbReference type="Proteomes" id="UP000006671"/>
    </source>
</evidence>
<dbReference type="GeneID" id="8858702"/>
<organism evidence="4">
    <name type="scientific">Naegleria gruberi</name>
    <name type="common">Amoeba</name>
    <dbReference type="NCBI Taxonomy" id="5762"/>
    <lineage>
        <taxon>Eukaryota</taxon>
        <taxon>Discoba</taxon>
        <taxon>Heterolobosea</taxon>
        <taxon>Tetramitia</taxon>
        <taxon>Eutetramitia</taxon>
        <taxon>Vahlkampfiidae</taxon>
        <taxon>Naegleria</taxon>
    </lineage>
</organism>
<dbReference type="eggNOG" id="KOG0395">
    <property type="taxonomic scope" value="Eukaryota"/>
</dbReference>
<keyword evidence="1" id="KW-0547">Nucleotide-binding</keyword>
<dbReference type="PROSITE" id="PS51421">
    <property type="entry name" value="RAS"/>
    <property type="match status" value="1"/>
</dbReference>
<dbReference type="PANTHER" id="PTHR24070">
    <property type="entry name" value="RAS, DI-RAS, AND RHEB FAMILY MEMBERS OF SMALL GTPASE SUPERFAMILY"/>
    <property type="match status" value="1"/>
</dbReference>
<accession>D2W6C6</accession>
<evidence type="ECO:0000313" key="3">
    <source>
        <dbReference type="EMBL" id="EFC35376.1"/>
    </source>
</evidence>
<keyword evidence="2" id="KW-0342">GTP-binding</keyword>
<dbReference type="GO" id="GO:0016020">
    <property type="term" value="C:membrane"/>
    <property type="evidence" value="ECO:0007669"/>
    <property type="project" value="InterPro"/>
</dbReference>
<dbReference type="EMBL" id="GG739303">
    <property type="protein sequence ID" value="EFC35376.1"/>
    <property type="molecule type" value="Genomic_DNA"/>
</dbReference>
<dbReference type="SMART" id="SM00175">
    <property type="entry name" value="RAB"/>
    <property type="match status" value="1"/>
</dbReference>
<evidence type="ECO:0000256" key="1">
    <source>
        <dbReference type="ARBA" id="ARBA00022741"/>
    </source>
</evidence>
<proteinExistence type="predicted"/>
<gene>
    <name evidence="3" type="ORF">NAEGRDRAFT_76969</name>
</gene>
<dbReference type="AlphaFoldDB" id="D2W6C6"/>
<dbReference type="InterPro" id="IPR005225">
    <property type="entry name" value="Small_GTP-bd"/>
</dbReference>
<dbReference type="NCBIfam" id="TIGR00231">
    <property type="entry name" value="small_GTP"/>
    <property type="match status" value="1"/>
</dbReference>
<dbReference type="GO" id="GO:0003924">
    <property type="term" value="F:GTPase activity"/>
    <property type="evidence" value="ECO:0007669"/>
    <property type="project" value="InterPro"/>
</dbReference>